<proteinExistence type="predicted"/>
<comment type="caution">
    <text evidence="2">The sequence shown here is derived from an EMBL/GenBank/DDBJ whole genome shotgun (WGS) entry which is preliminary data.</text>
</comment>
<accession>A0AAV7QGP9</accession>
<feature type="region of interest" description="Disordered" evidence="1">
    <location>
        <begin position="1"/>
        <end position="60"/>
    </location>
</feature>
<dbReference type="Proteomes" id="UP001066276">
    <property type="component" value="Chromosome 6"/>
</dbReference>
<dbReference type="EMBL" id="JANPWB010000010">
    <property type="protein sequence ID" value="KAJ1138667.1"/>
    <property type="molecule type" value="Genomic_DNA"/>
</dbReference>
<dbReference type="AlphaFoldDB" id="A0AAV7QGP9"/>
<keyword evidence="3" id="KW-1185">Reference proteome</keyword>
<sequence length="95" mass="10662">MLQETGPEESEEREPEGEESAEPEEEGGDPEQRRSIDGKTETPMQTAERRDQSHHIPRGAWLTQASEMGSAADFCKIRPIIPWTLILCLSQEDAP</sequence>
<evidence type="ECO:0000313" key="3">
    <source>
        <dbReference type="Proteomes" id="UP001066276"/>
    </source>
</evidence>
<name>A0AAV7QGP9_PLEWA</name>
<feature type="compositionally biased region" description="Acidic residues" evidence="1">
    <location>
        <begin position="1"/>
        <end position="29"/>
    </location>
</feature>
<feature type="compositionally biased region" description="Basic and acidic residues" evidence="1">
    <location>
        <begin position="30"/>
        <end position="40"/>
    </location>
</feature>
<gene>
    <name evidence="2" type="ORF">NDU88_005048</name>
</gene>
<evidence type="ECO:0000313" key="2">
    <source>
        <dbReference type="EMBL" id="KAJ1138667.1"/>
    </source>
</evidence>
<evidence type="ECO:0000256" key="1">
    <source>
        <dbReference type="SAM" id="MobiDB-lite"/>
    </source>
</evidence>
<reference evidence="2" key="1">
    <citation type="journal article" date="2022" name="bioRxiv">
        <title>Sequencing and chromosome-scale assembly of the giantPleurodeles waltlgenome.</title>
        <authorList>
            <person name="Brown T."/>
            <person name="Elewa A."/>
            <person name="Iarovenko S."/>
            <person name="Subramanian E."/>
            <person name="Araus A.J."/>
            <person name="Petzold A."/>
            <person name="Susuki M."/>
            <person name="Suzuki K.-i.T."/>
            <person name="Hayashi T."/>
            <person name="Toyoda A."/>
            <person name="Oliveira C."/>
            <person name="Osipova E."/>
            <person name="Leigh N.D."/>
            <person name="Simon A."/>
            <person name="Yun M.H."/>
        </authorList>
    </citation>
    <scope>NUCLEOTIDE SEQUENCE</scope>
    <source>
        <strain evidence="2">20211129_DDA</strain>
        <tissue evidence="2">Liver</tissue>
    </source>
</reference>
<protein>
    <submittedName>
        <fullName evidence="2">Uncharacterized protein</fullName>
    </submittedName>
</protein>
<organism evidence="2 3">
    <name type="scientific">Pleurodeles waltl</name>
    <name type="common">Iberian ribbed newt</name>
    <dbReference type="NCBI Taxonomy" id="8319"/>
    <lineage>
        <taxon>Eukaryota</taxon>
        <taxon>Metazoa</taxon>
        <taxon>Chordata</taxon>
        <taxon>Craniata</taxon>
        <taxon>Vertebrata</taxon>
        <taxon>Euteleostomi</taxon>
        <taxon>Amphibia</taxon>
        <taxon>Batrachia</taxon>
        <taxon>Caudata</taxon>
        <taxon>Salamandroidea</taxon>
        <taxon>Salamandridae</taxon>
        <taxon>Pleurodelinae</taxon>
        <taxon>Pleurodeles</taxon>
    </lineage>
</organism>